<keyword evidence="3" id="KW-1185">Reference proteome</keyword>
<evidence type="ECO:0000313" key="2">
    <source>
        <dbReference type="EMBL" id="MFC5468995.1"/>
    </source>
</evidence>
<sequence>MAGSSLYFYRMAVARADKSFLSGNPDLAANASARAAVGSETNAHSLPNDDWWERQSITDWSIASDDGLRLHAYFIPTNPISDKTAILAHGYSGDAKQLVPLAEMYKDTFGYNVLLPDARGHGRSDGKYIGFGWPERLDYVKWIDKVIAHVGPQAQIVLHGISMGGATVLMTSGEKLPANVKAVVGDCGYTSVKDQLAYQLKRMYRMPSFPMIPSTSLMTRIKAGYFFGEASALAQVRKSRTPTLFIHGEADTFVPTRMAHELYENGPSDKSLYLVPGAGHGLARHADPASYEREVGRFIGQYVHQAKTPSASSGR</sequence>
<dbReference type="Gene3D" id="3.40.50.1820">
    <property type="entry name" value="alpha/beta hydrolase"/>
    <property type="match status" value="1"/>
</dbReference>
<feature type="domain" description="AB hydrolase-1" evidence="1">
    <location>
        <begin position="86"/>
        <end position="288"/>
    </location>
</feature>
<dbReference type="Pfam" id="PF12697">
    <property type="entry name" value="Abhydrolase_6"/>
    <property type="match status" value="1"/>
</dbReference>
<proteinExistence type="predicted"/>
<organism evidence="2 3">
    <name type="scientific">Cohnella suwonensis</name>
    <dbReference type="NCBI Taxonomy" id="696072"/>
    <lineage>
        <taxon>Bacteria</taxon>
        <taxon>Bacillati</taxon>
        <taxon>Bacillota</taxon>
        <taxon>Bacilli</taxon>
        <taxon>Bacillales</taxon>
        <taxon>Paenibacillaceae</taxon>
        <taxon>Cohnella</taxon>
    </lineage>
</organism>
<dbReference type="InterPro" id="IPR029058">
    <property type="entry name" value="AB_hydrolase_fold"/>
</dbReference>
<dbReference type="InterPro" id="IPR000073">
    <property type="entry name" value="AB_hydrolase_1"/>
</dbReference>
<accession>A0ABW0LSV5</accession>
<reference evidence="3" key="1">
    <citation type="journal article" date="2019" name="Int. J. Syst. Evol. Microbiol.">
        <title>The Global Catalogue of Microorganisms (GCM) 10K type strain sequencing project: providing services to taxonomists for standard genome sequencing and annotation.</title>
        <authorList>
            <consortium name="The Broad Institute Genomics Platform"/>
            <consortium name="The Broad Institute Genome Sequencing Center for Infectious Disease"/>
            <person name="Wu L."/>
            <person name="Ma J."/>
        </authorList>
    </citation>
    <scope>NUCLEOTIDE SEQUENCE [LARGE SCALE GENOMIC DNA]</scope>
    <source>
        <strain evidence="3">CCUG 57113</strain>
    </source>
</reference>
<comment type="caution">
    <text evidence="2">The sequence shown here is derived from an EMBL/GenBank/DDBJ whole genome shotgun (WGS) entry which is preliminary data.</text>
</comment>
<dbReference type="PANTHER" id="PTHR43358">
    <property type="entry name" value="ALPHA/BETA-HYDROLASE"/>
    <property type="match status" value="1"/>
</dbReference>
<dbReference type="InterPro" id="IPR052920">
    <property type="entry name" value="DNA-binding_regulatory"/>
</dbReference>
<evidence type="ECO:0000313" key="3">
    <source>
        <dbReference type="Proteomes" id="UP001596105"/>
    </source>
</evidence>
<dbReference type="EMBL" id="JBHSMH010000022">
    <property type="protein sequence ID" value="MFC5468995.1"/>
    <property type="molecule type" value="Genomic_DNA"/>
</dbReference>
<dbReference type="RefSeq" id="WP_378082029.1">
    <property type="nucleotide sequence ID" value="NZ_JBHSMH010000022.1"/>
</dbReference>
<dbReference type="SUPFAM" id="SSF53474">
    <property type="entry name" value="alpha/beta-Hydrolases"/>
    <property type="match status" value="1"/>
</dbReference>
<dbReference type="Proteomes" id="UP001596105">
    <property type="component" value="Unassembled WGS sequence"/>
</dbReference>
<evidence type="ECO:0000259" key="1">
    <source>
        <dbReference type="Pfam" id="PF12697"/>
    </source>
</evidence>
<keyword evidence="2" id="KW-0378">Hydrolase</keyword>
<protein>
    <submittedName>
        <fullName evidence="2">Alpha/beta hydrolase</fullName>
    </submittedName>
</protein>
<name>A0ABW0LSV5_9BACL</name>
<dbReference type="GO" id="GO:0016787">
    <property type="term" value="F:hydrolase activity"/>
    <property type="evidence" value="ECO:0007669"/>
    <property type="project" value="UniProtKB-KW"/>
</dbReference>
<dbReference type="PANTHER" id="PTHR43358:SF4">
    <property type="entry name" value="ALPHA_BETA HYDROLASE FOLD-1 DOMAIN-CONTAINING PROTEIN"/>
    <property type="match status" value="1"/>
</dbReference>
<gene>
    <name evidence="2" type="ORF">ACFPPD_09695</name>
</gene>